<accession>A0A0H5QNJ3</accession>
<protein>
    <submittedName>
        <fullName evidence="1">Uncharacterized protein</fullName>
    </submittedName>
</protein>
<organism evidence="1">
    <name type="scientific">uncultured prokaryote</name>
    <dbReference type="NCBI Taxonomy" id="198431"/>
    <lineage>
        <taxon>unclassified sequences</taxon>
        <taxon>environmental samples</taxon>
    </lineage>
</organism>
<evidence type="ECO:0000313" key="1">
    <source>
        <dbReference type="EMBL" id="CRY97312.1"/>
    </source>
</evidence>
<name>A0A0H5QNJ3_9ZZZZ</name>
<proteinExistence type="predicted"/>
<reference evidence="1" key="1">
    <citation type="submission" date="2015-06" db="EMBL/GenBank/DDBJ databases">
        <authorList>
            <person name="Joergensen T."/>
        </authorList>
    </citation>
    <scope>NUCLEOTIDE SEQUENCE</scope>
    <source>
        <strain evidence="1">RGFK1481</strain>
    </source>
</reference>
<dbReference type="EMBL" id="LN854020">
    <property type="protein sequence ID" value="CRY97312.1"/>
    <property type="molecule type" value="Genomic_DNA"/>
</dbReference>
<sequence length="223" mass="23821">MAYLPHALVAFVGDYSNASLAAESWQFGVRVFAHGDPSPSFLDDPQAYADNIASDIDTWFGAVHGIPNYCRLQSIKVNNIDPDGHYADPVTHQHDYSTPPTGPNTSAFLPPQCTVVWSWTTDVARGPAHGGRVYPPTSSWSLAAGAVLSSTQQGQSLDDALALLDILGSQTDTGSVLVTPCVASSMSAMHSIEGVRVGAVVDTQRRRRNQLPEAYVSSVWPAP</sequence>
<dbReference type="AlphaFoldDB" id="A0A0H5QNJ3"/>
<reference evidence="1" key="2">
    <citation type="submission" date="2015-07" db="EMBL/GenBank/DDBJ databases">
        <title>Plasmids, circular viruses and viroids from rat gut.</title>
        <authorList>
            <person name="Jorgensen T.J."/>
            <person name="Hansen M.A."/>
            <person name="Xu Z."/>
            <person name="Tabak M.A."/>
            <person name="Sorensen S.J."/>
            <person name="Hansen L.H."/>
        </authorList>
    </citation>
    <scope>NUCLEOTIDE SEQUENCE</scope>
    <source>
        <strain evidence="1">RGFK1481</strain>
    </source>
</reference>